<evidence type="ECO:0000313" key="2">
    <source>
        <dbReference type="Proteomes" id="UP000828941"/>
    </source>
</evidence>
<name>A0ACB9KLR6_BAUVA</name>
<keyword evidence="2" id="KW-1185">Reference proteome</keyword>
<reference evidence="1 2" key="1">
    <citation type="journal article" date="2022" name="DNA Res.">
        <title>Chromosomal-level genome assembly of the orchid tree Bauhinia variegata (Leguminosae; Cercidoideae) supports the allotetraploid origin hypothesis of Bauhinia.</title>
        <authorList>
            <person name="Zhong Y."/>
            <person name="Chen Y."/>
            <person name="Zheng D."/>
            <person name="Pang J."/>
            <person name="Liu Y."/>
            <person name="Luo S."/>
            <person name="Meng S."/>
            <person name="Qian L."/>
            <person name="Wei D."/>
            <person name="Dai S."/>
            <person name="Zhou R."/>
        </authorList>
    </citation>
    <scope>NUCLEOTIDE SEQUENCE [LARGE SCALE GENOMIC DNA]</scope>
    <source>
        <strain evidence="1">BV-YZ2020</strain>
    </source>
</reference>
<dbReference type="Proteomes" id="UP000828941">
    <property type="component" value="Chromosome 13"/>
</dbReference>
<proteinExistence type="predicted"/>
<sequence length="166" mass="18511">MGSRIMGQFGTILKEAWSKTLPVAKFLCFLHVTGTYGCQVSHSYGPSMLPTLGSTNYLIYETISTRCDNIRPGDIVIVRSVENPRKYTTKRLIGMEGDTVTYLVDPKESDKCETVVIPKGHIWVQGDNIYDSNDSRKFGPVPYGLLIGKAFWKIWPPEGFGSLGKN</sequence>
<dbReference type="EMBL" id="CM039438">
    <property type="protein sequence ID" value="KAI4298240.1"/>
    <property type="molecule type" value="Genomic_DNA"/>
</dbReference>
<organism evidence="1 2">
    <name type="scientific">Bauhinia variegata</name>
    <name type="common">Purple orchid tree</name>
    <name type="synonym">Phanera variegata</name>
    <dbReference type="NCBI Taxonomy" id="167791"/>
    <lineage>
        <taxon>Eukaryota</taxon>
        <taxon>Viridiplantae</taxon>
        <taxon>Streptophyta</taxon>
        <taxon>Embryophyta</taxon>
        <taxon>Tracheophyta</taxon>
        <taxon>Spermatophyta</taxon>
        <taxon>Magnoliopsida</taxon>
        <taxon>eudicotyledons</taxon>
        <taxon>Gunneridae</taxon>
        <taxon>Pentapetalae</taxon>
        <taxon>rosids</taxon>
        <taxon>fabids</taxon>
        <taxon>Fabales</taxon>
        <taxon>Fabaceae</taxon>
        <taxon>Cercidoideae</taxon>
        <taxon>Cercideae</taxon>
        <taxon>Bauhiniinae</taxon>
        <taxon>Bauhinia</taxon>
    </lineage>
</organism>
<protein>
    <submittedName>
        <fullName evidence="1">Uncharacterized protein</fullName>
    </submittedName>
</protein>
<comment type="caution">
    <text evidence="1">The sequence shown here is derived from an EMBL/GenBank/DDBJ whole genome shotgun (WGS) entry which is preliminary data.</text>
</comment>
<gene>
    <name evidence="1" type="ORF">L6164_031821</name>
</gene>
<accession>A0ACB9KLR6</accession>
<evidence type="ECO:0000313" key="1">
    <source>
        <dbReference type="EMBL" id="KAI4298240.1"/>
    </source>
</evidence>